<proteinExistence type="predicted"/>
<dbReference type="Pfam" id="PF02633">
    <property type="entry name" value="Creatininase"/>
    <property type="match status" value="1"/>
</dbReference>
<dbReference type="EMBL" id="BARU01045470">
    <property type="protein sequence ID" value="GAH93621.1"/>
    <property type="molecule type" value="Genomic_DNA"/>
</dbReference>
<evidence type="ECO:0008006" key="2">
    <source>
        <dbReference type="Google" id="ProtNLM"/>
    </source>
</evidence>
<sequence>RDLFEMPPVHIATDFDNNTKSGVIGDPTLATREKGERIVKELIERLADFLRLFKEEINR</sequence>
<dbReference type="AlphaFoldDB" id="X1JFZ3"/>
<evidence type="ECO:0000313" key="1">
    <source>
        <dbReference type="EMBL" id="GAH93621.1"/>
    </source>
</evidence>
<feature type="non-terminal residue" evidence="1">
    <location>
        <position position="1"/>
    </location>
</feature>
<name>X1JFZ3_9ZZZZ</name>
<comment type="caution">
    <text evidence="1">The sequence shown here is derived from an EMBL/GenBank/DDBJ whole genome shotgun (WGS) entry which is preliminary data.</text>
</comment>
<gene>
    <name evidence="1" type="ORF">S03H2_68980</name>
</gene>
<dbReference type="InterPro" id="IPR003785">
    <property type="entry name" value="Creatininase/forma_Hydrolase"/>
</dbReference>
<reference evidence="1" key="1">
    <citation type="journal article" date="2014" name="Front. Microbiol.">
        <title>High frequency of phylogenetically diverse reductive dehalogenase-homologous genes in deep subseafloor sedimentary metagenomes.</title>
        <authorList>
            <person name="Kawai M."/>
            <person name="Futagami T."/>
            <person name="Toyoda A."/>
            <person name="Takaki Y."/>
            <person name="Nishi S."/>
            <person name="Hori S."/>
            <person name="Arai W."/>
            <person name="Tsubouchi T."/>
            <person name="Morono Y."/>
            <person name="Uchiyama I."/>
            <person name="Ito T."/>
            <person name="Fujiyama A."/>
            <person name="Inagaki F."/>
            <person name="Takami H."/>
        </authorList>
    </citation>
    <scope>NUCLEOTIDE SEQUENCE</scope>
    <source>
        <strain evidence="1">Expedition CK06-06</strain>
    </source>
</reference>
<dbReference type="Gene3D" id="3.40.50.10310">
    <property type="entry name" value="Creatininase"/>
    <property type="match status" value="1"/>
</dbReference>
<dbReference type="InterPro" id="IPR024087">
    <property type="entry name" value="Creatininase-like_sf"/>
</dbReference>
<dbReference type="SUPFAM" id="SSF102215">
    <property type="entry name" value="Creatininase"/>
    <property type="match status" value="1"/>
</dbReference>
<organism evidence="1">
    <name type="scientific">marine sediment metagenome</name>
    <dbReference type="NCBI Taxonomy" id="412755"/>
    <lineage>
        <taxon>unclassified sequences</taxon>
        <taxon>metagenomes</taxon>
        <taxon>ecological metagenomes</taxon>
    </lineage>
</organism>
<accession>X1JFZ3</accession>
<protein>
    <recommendedName>
        <fullName evidence="2">Creatininase</fullName>
    </recommendedName>
</protein>